<dbReference type="PANTHER" id="PTHR45642:SF139">
    <property type="entry name" value="SGNH HYDROLASE-TYPE ESTERASE DOMAIN-CONTAINING PROTEIN"/>
    <property type="match status" value="1"/>
</dbReference>
<dbReference type="CDD" id="cd01846">
    <property type="entry name" value="fatty_acyltransferase_like"/>
    <property type="match status" value="1"/>
</dbReference>
<dbReference type="GO" id="GO:0016788">
    <property type="term" value="F:hydrolase activity, acting on ester bonds"/>
    <property type="evidence" value="ECO:0007669"/>
    <property type="project" value="InterPro"/>
</dbReference>
<dbReference type="Gene3D" id="3.40.50.1110">
    <property type="entry name" value="SGNH hydrolase"/>
    <property type="match status" value="1"/>
</dbReference>
<dbReference type="PANTHER" id="PTHR45642">
    <property type="entry name" value="GDSL ESTERASE/LIPASE EXL3"/>
    <property type="match status" value="1"/>
</dbReference>
<dbReference type="Pfam" id="PF00657">
    <property type="entry name" value="Lipase_GDSL"/>
    <property type="match status" value="1"/>
</dbReference>
<dbReference type="EMBL" id="MU006091">
    <property type="protein sequence ID" value="KAF2841470.1"/>
    <property type="molecule type" value="Genomic_DNA"/>
</dbReference>
<feature type="chain" id="PRO_5040409024" evidence="2">
    <location>
        <begin position="21"/>
        <end position="286"/>
    </location>
</feature>
<name>A0A9P4VTG9_9PEZI</name>
<dbReference type="InterPro" id="IPR050592">
    <property type="entry name" value="GDSL_lipolytic_enzyme"/>
</dbReference>
<dbReference type="InterPro" id="IPR036514">
    <property type="entry name" value="SGNH_hydro_sf"/>
</dbReference>
<organism evidence="3 4">
    <name type="scientific">Patellaria atrata CBS 101060</name>
    <dbReference type="NCBI Taxonomy" id="1346257"/>
    <lineage>
        <taxon>Eukaryota</taxon>
        <taxon>Fungi</taxon>
        <taxon>Dikarya</taxon>
        <taxon>Ascomycota</taxon>
        <taxon>Pezizomycotina</taxon>
        <taxon>Dothideomycetes</taxon>
        <taxon>Dothideomycetes incertae sedis</taxon>
        <taxon>Patellariales</taxon>
        <taxon>Patellariaceae</taxon>
        <taxon>Patellaria</taxon>
    </lineage>
</organism>
<proteinExistence type="predicted"/>
<keyword evidence="1 2" id="KW-0732">Signal</keyword>
<dbReference type="InterPro" id="IPR001087">
    <property type="entry name" value="GDSL"/>
</dbReference>
<dbReference type="Proteomes" id="UP000799429">
    <property type="component" value="Unassembled WGS sequence"/>
</dbReference>
<evidence type="ECO:0000256" key="2">
    <source>
        <dbReference type="SAM" id="SignalP"/>
    </source>
</evidence>
<comment type="caution">
    <text evidence="3">The sequence shown here is derived from an EMBL/GenBank/DDBJ whole genome shotgun (WGS) entry which is preliminary data.</text>
</comment>
<dbReference type="SUPFAM" id="SSF52266">
    <property type="entry name" value="SGNH hydrolase"/>
    <property type="match status" value="1"/>
</dbReference>
<keyword evidence="4" id="KW-1185">Reference proteome</keyword>
<gene>
    <name evidence="3" type="ORF">M501DRAFT_1022781</name>
</gene>
<accession>A0A9P4VTG9</accession>
<reference evidence="3" key="1">
    <citation type="journal article" date="2020" name="Stud. Mycol.">
        <title>101 Dothideomycetes genomes: a test case for predicting lifestyles and emergence of pathogens.</title>
        <authorList>
            <person name="Haridas S."/>
            <person name="Albert R."/>
            <person name="Binder M."/>
            <person name="Bloem J."/>
            <person name="Labutti K."/>
            <person name="Salamov A."/>
            <person name="Andreopoulos B."/>
            <person name="Baker S."/>
            <person name="Barry K."/>
            <person name="Bills G."/>
            <person name="Bluhm B."/>
            <person name="Cannon C."/>
            <person name="Castanera R."/>
            <person name="Culley D."/>
            <person name="Daum C."/>
            <person name="Ezra D."/>
            <person name="Gonzalez J."/>
            <person name="Henrissat B."/>
            <person name="Kuo A."/>
            <person name="Liang C."/>
            <person name="Lipzen A."/>
            <person name="Lutzoni F."/>
            <person name="Magnuson J."/>
            <person name="Mondo S."/>
            <person name="Nolan M."/>
            <person name="Ohm R."/>
            <person name="Pangilinan J."/>
            <person name="Park H.-J."/>
            <person name="Ramirez L."/>
            <person name="Alfaro M."/>
            <person name="Sun H."/>
            <person name="Tritt A."/>
            <person name="Yoshinaga Y."/>
            <person name="Zwiers L.-H."/>
            <person name="Turgeon B."/>
            <person name="Goodwin S."/>
            <person name="Spatafora J."/>
            <person name="Crous P."/>
            <person name="Grigoriev I."/>
        </authorList>
    </citation>
    <scope>NUCLEOTIDE SEQUENCE</scope>
    <source>
        <strain evidence="3">CBS 101060</strain>
    </source>
</reference>
<evidence type="ECO:0000313" key="4">
    <source>
        <dbReference type="Proteomes" id="UP000799429"/>
    </source>
</evidence>
<evidence type="ECO:0000313" key="3">
    <source>
        <dbReference type="EMBL" id="KAF2841470.1"/>
    </source>
</evidence>
<protein>
    <submittedName>
        <fullName evidence="3">Carbohydrate esterase family 16 protein</fullName>
    </submittedName>
</protein>
<evidence type="ECO:0000256" key="1">
    <source>
        <dbReference type="ARBA" id="ARBA00022729"/>
    </source>
</evidence>
<dbReference type="OrthoDB" id="1600564at2759"/>
<dbReference type="AlphaFoldDB" id="A0A9P4VTG9"/>
<sequence length="286" mass="31233">MAGRLAIAVCTLLAASAARAENYLITFGDSYSQTGFDVTKTKPSGSNVLGNPSFPGWTTSGGPNWLGFLAQNHSLLTYNFADGGATTDATLVTPFQPTVKSFIDQVKGFSNSIGSHPSYAPWTSNNTVFGVWIGVNDVGNSWWKSDVDQLNAKIMDKYFEQLQILYTAGARVFALLGVPPIQRSPTMLQQTKDAQQGEFEVIKRYNALLASRWSAFMAKNTGVMGAVVDTIEPFNAVLDKAKDPACYNSDGVTCAWWNDYHPGIAIHETVAKAVERSLKPTLRWMR</sequence>
<feature type="signal peptide" evidence="2">
    <location>
        <begin position="1"/>
        <end position="20"/>
    </location>
</feature>